<evidence type="ECO:0000256" key="5">
    <source>
        <dbReference type="ARBA" id="ARBA00023136"/>
    </source>
</evidence>
<keyword evidence="2" id="KW-0813">Transport</keyword>
<dbReference type="InterPro" id="IPR014738">
    <property type="entry name" value="Citrate_transporter"/>
</dbReference>
<protein>
    <submittedName>
        <fullName evidence="8">CitMHS family transporter</fullName>
    </submittedName>
</protein>
<evidence type="ECO:0000313" key="8">
    <source>
        <dbReference type="EMBL" id="UTO17608.1"/>
    </source>
</evidence>
<feature type="transmembrane region" description="Helical" evidence="6">
    <location>
        <begin position="55"/>
        <end position="74"/>
    </location>
</feature>
<keyword evidence="4 6" id="KW-1133">Transmembrane helix</keyword>
<feature type="transmembrane region" description="Helical" evidence="6">
    <location>
        <begin position="173"/>
        <end position="195"/>
    </location>
</feature>
<organism evidence="8 9">
    <name type="scientific">Pseudomonas nunensis</name>
    <dbReference type="NCBI Taxonomy" id="2961896"/>
    <lineage>
        <taxon>Bacteria</taxon>
        <taxon>Pseudomonadati</taxon>
        <taxon>Pseudomonadota</taxon>
        <taxon>Gammaproteobacteria</taxon>
        <taxon>Pseudomonadales</taxon>
        <taxon>Pseudomonadaceae</taxon>
        <taxon>Pseudomonas</taxon>
    </lineage>
</organism>
<feature type="transmembrane region" description="Helical" evidence="6">
    <location>
        <begin position="327"/>
        <end position="345"/>
    </location>
</feature>
<keyword evidence="5 6" id="KW-0472">Membrane</keyword>
<feature type="transmembrane region" description="Helical" evidence="6">
    <location>
        <begin position="132"/>
        <end position="153"/>
    </location>
</feature>
<gene>
    <name evidence="8" type="ORF">NK667_15035</name>
</gene>
<feature type="transmembrane region" description="Helical" evidence="6">
    <location>
        <begin position="22"/>
        <end position="43"/>
    </location>
</feature>
<evidence type="ECO:0000256" key="6">
    <source>
        <dbReference type="SAM" id="Phobius"/>
    </source>
</evidence>
<dbReference type="NCBIfam" id="TIGR00784">
    <property type="entry name" value="citMHS"/>
    <property type="match status" value="1"/>
</dbReference>
<sequence length="438" mass="46825">MLAILGFSMVICFMYLIMTKRLSALIALIIVPIVFAVLGGHYAGLGSMMLDGVKTLAPTGVMLTFSILYFGIMIDAGLFDSLVRNILKLVKGDPLKVLVGTAILTMLVSLDGDSSTTYMIACAAFLPLYQRLGMNVLGLTCILSIATGIMNISPWGGPTARAAAALHVDALEIFLPMIPALLIAAATLVFTAIVLGRRERARLGVIHLEDFHNGSLALGHGSAEECEKLRRPKMFWPNLIVTLVLIACLVVGAMPIQILFMVGFAIAIVINYPRIEQQRERIAAHASNVLAVTALIFAAGIFTGILSGTGMVDAMAKSLLSIIPDSFGPFLAVFTALISMPLTFFMSNDAFYFGILPVIAHTAAQYGITPLEIARASIVGQPVHLLSPLVPALYLLISLAKVDLGDHQRFALKWAILSSLSLLAGGLLFGAFPLYHLS</sequence>
<accession>A0ABY5ET28</accession>
<evidence type="ECO:0000313" key="9">
    <source>
        <dbReference type="Proteomes" id="UP001059607"/>
    </source>
</evidence>
<keyword evidence="9" id="KW-1185">Reference proteome</keyword>
<feature type="transmembrane region" description="Helical" evidence="6">
    <location>
        <begin position="414"/>
        <end position="435"/>
    </location>
</feature>
<feature type="transmembrane region" description="Helical" evidence="6">
    <location>
        <begin position="239"/>
        <end position="270"/>
    </location>
</feature>
<reference evidence="8" key="1">
    <citation type="submission" date="2022-07" db="EMBL/GenBank/DDBJ databases">
        <title>Pseudomonas nunamit sp. nov. an antifungal species isolated from Greenland.</title>
        <authorList>
            <person name="Ntana F."/>
            <person name="Hennessy R.C."/>
            <person name="Zervas A."/>
            <person name="Stougaard P."/>
        </authorList>
    </citation>
    <scope>NUCLEOTIDE SEQUENCE</scope>
    <source>
        <strain evidence="8">In5</strain>
    </source>
</reference>
<feature type="transmembrane region" description="Helical" evidence="6">
    <location>
        <begin position="383"/>
        <end position="402"/>
    </location>
</feature>
<dbReference type="Pfam" id="PF03600">
    <property type="entry name" value="CitMHS"/>
    <property type="match status" value="1"/>
</dbReference>
<feature type="transmembrane region" description="Helical" evidence="6">
    <location>
        <begin position="282"/>
        <end position="306"/>
    </location>
</feature>
<feature type="transmembrane region" description="Helical" evidence="6">
    <location>
        <begin position="351"/>
        <end position="371"/>
    </location>
</feature>
<proteinExistence type="predicted"/>
<name>A0ABY5ET28_9PSED</name>
<feature type="domain" description="Citrate transporter-like" evidence="7">
    <location>
        <begin position="14"/>
        <end position="380"/>
    </location>
</feature>
<evidence type="ECO:0000256" key="1">
    <source>
        <dbReference type="ARBA" id="ARBA00004141"/>
    </source>
</evidence>
<evidence type="ECO:0000256" key="2">
    <source>
        <dbReference type="ARBA" id="ARBA00022448"/>
    </source>
</evidence>
<evidence type="ECO:0000256" key="4">
    <source>
        <dbReference type="ARBA" id="ARBA00022989"/>
    </source>
</evidence>
<dbReference type="InterPro" id="IPR004680">
    <property type="entry name" value="Cit_transptr-like_dom"/>
</dbReference>
<dbReference type="Proteomes" id="UP001059607">
    <property type="component" value="Chromosome"/>
</dbReference>
<dbReference type="RefSeq" id="WP_054615275.1">
    <property type="nucleotide sequence ID" value="NZ_CP101125.1"/>
</dbReference>
<dbReference type="EMBL" id="CP101125">
    <property type="protein sequence ID" value="UTO17608.1"/>
    <property type="molecule type" value="Genomic_DNA"/>
</dbReference>
<keyword evidence="3 6" id="KW-0812">Transmembrane</keyword>
<evidence type="ECO:0000256" key="3">
    <source>
        <dbReference type="ARBA" id="ARBA00022692"/>
    </source>
</evidence>
<comment type="subcellular location">
    <subcellularLocation>
        <location evidence="1">Membrane</location>
        <topology evidence="1">Multi-pass membrane protein</topology>
    </subcellularLocation>
</comment>
<evidence type="ECO:0000259" key="7">
    <source>
        <dbReference type="Pfam" id="PF03600"/>
    </source>
</evidence>